<protein>
    <submittedName>
        <fullName evidence="2">Uncharacterized protein</fullName>
    </submittedName>
</protein>
<reference evidence="2" key="1">
    <citation type="submission" date="2023-03" db="EMBL/GenBank/DDBJ databases">
        <title>Massive genome expansion in bonnet fungi (Mycena s.s.) driven by repeated elements and novel gene families across ecological guilds.</title>
        <authorList>
            <consortium name="Lawrence Berkeley National Laboratory"/>
            <person name="Harder C.B."/>
            <person name="Miyauchi S."/>
            <person name="Viragh M."/>
            <person name="Kuo A."/>
            <person name="Thoen E."/>
            <person name="Andreopoulos B."/>
            <person name="Lu D."/>
            <person name="Skrede I."/>
            <person name="Drula E."/>
            <person name="Henrissat B."/>
            <person name="Morin E."/>
            <person name="Kohler A."/>
            <person name="Barry K."/>
            <person name="LaButti K."/>
            <person name="Morin E."/>
            <person name="Salamov A."/>
            <person name="Lipzen A."/>
            <person name="Mereny Z."/>
            <person name="Hegedus B."/>
            <person name="Baldrian P."/>
            <person name="Stursova M."/>
            <person name="Weitz H."/>
            <person name="Taylor A."/>
            <person name="Grigoriev I.V."/>
            <person name="Nagy L.G."/>
            <person name="Martin F."/>
            <person name="Kauserud H."/>
        </authorList>
    </citation>
    <scope>NUCLEOTIDE SEQUENCE</scope>
    <source>
        <strain evidence="2">CBHHK182m</strain>
    </source>
</reference>
<dbReference type="Proteomes" id="UP001215598">
    <property type="component" value="Unassembled WGS sequence"/>
</dbReference>
<sequence>MCDGGCKILFKLEADVGCPIEGFADRGGAASGVFERVVREVETVEDQDALSAPEGMLQHCIASRANVTPALKRELPQKYVDERIGGPGCAGIGVAEDDVRGKAAERVEEPETSANVLGTKNEKCDGSTPGGSERHQRGSRAARRRDNTKFEVGSGGRDDRERQAVAWNVLVLLRAPEVLGARGEERAMSPPVQPAPAHTWLVVGPVFRCRRIFLAFSVSMRRMGWMGMDKEAETAKGSGDVGIAGGMGYPKRDVVQTYPKRNVVQVGCRPATTRRLSWSCIGGIAGDCWGAIIASTRTPDTDVAIAVSARIFDSRIKSRGSVD</sequence>
<gene>
    <name evidence="2" type="ORF">B0H16DRAFT_1685981</name>
</gene>
<dbReference type="EMBL" id="JARKIB010000017">
    <property type="protein sequence ID" value="KAJ7769847.1"/>
    <property type="molecule type" value="Genomic_DNA"/>
</dbReference>
<evidence type="ECO:0000256" key="1">
    <source>
        <dbReference type="SAM" id="MobiDB-lite"/>
    </source>
</evidence>
<name>A0AAD7JQG0_9AGAR</name>
<comment type="caution">
    <text evidence="2">The sequence shown here is derived from an EMBL/GenBank/DDBJ whole genome shotgun (WGS) entry which is preliminary data.</text>
</comment>
<accession>A0AAD7JQG0</accession>
<feature type="region of interest" description="Disordered" evidence="1">
    <location>
        <begin position="101"/>
        <end position="158"/>
    </location>
</feature>
<evidence type="ECO:0000313" key="2">
    <source>
        <dbReference type="EMBL" id="KAJ7769847.1"/>
    </source>
</evidence>
<proteinExistence type="predicted"/>
<evidence type="ECO:0000313" key="3">
    <source>
        <dbReference type="Proteomes" id="UP001215598"/>
    </source>
</evidence>
<keyword evidence="3" id="KW-1185">Reference proteome</keyword>
<organism evidence="2 3">
    <name type="scientific">Mycena metata</name>
    <dbReference type="NCBI Taxonomy" id="1033252"/>
    <lineage>
        <taxon>Eukaryota</taxon>
        <taxon>Fungi</taxon>
        <taxon>Dikarya</taxon>
        <taxon>Basidiomycota</taxon>
        <taxon>Agaricomycotina</taxon>
        <taxon>Agaricomycetes</taxon>
        <taxon>Agaricomycetidae</taxon>
        <taxon>Agaricales</taxon>
        <taxon>Marasmiineae</taxon>
        <taxon>Mycenaceae</taxon>
        <taxon>Mycena</taxon>
    </lineage>
</organism>
<dbReference type="AlphaFoldDB" id="A0AAD7JQG0"/>